<name>A0ABS4SUH9_9PROT</name>
<organism evidence="2 3">
    <name type="scientific">Azospirillum rugosum</name>
    <dbReference type="NCBI Taxonomy" id="416170"/>
    <lineage>
        <taxon>Bacteria</taxon>
        <taxon>Pseudomonadati</taxon>
        <taxon>Pseudomonadota</taxon>
        <taxon>Alphaproteobacteria</taxon>
        <taxon>Rhodospirillales</taxon>
        <taxon>Azospirillaceae</taxon>
        <taxon>Azospirillum</taxon>
    </lineage>
</organism>
<keyword evidence="1" id="KW-0732">Signal</keyword>
<dbReference type="CDD" id="cd13589">
    <property type="entry name" value="PBP2_polyamine_RpCGA009"/>
    <property type="match status" value="1"/>
</dbReference>
<dbReference type="InterPro" id="IPR006059">
    <property type="entry name" value="SBP"/>
</dbReference>
<dbReference type="PANTHER" id="PTHR30222">
    <property type="entry name" value="SPERMIDINE/PUTRESCINE-BINDING PERIPLASMIC PROTEIN"/>
    <property type="match status" value="1"/>
</dbReference>
<comment type="caution">
    <text evidence="2">The sequence shown here is derived from an EMBL/GenBank/DDBJ whole genome shotgun (WGS) entry which is preliminary data.</text>
</comment>
<dbReference type="PANTHER" id="PTHR30222:SF2">
    <property type="entry name" value="ABC TRANSPORTER SUBSTRATE-BINDING PROTEIN"/>
    <property type="match status" value="1"/>
</dbReference>
<evidence type="ECO:0000313" key="3">
    <source>
        <dbReference type="Proteomes" id="UP000781958"/>
    </source>
</evidence>
<evidence type="ECO:0000256" key="1">
    <source>
        <dbReference type="ARBA" id="ARBA00022729"/>
    </source>
</evidence>
<accession>A0ABS4SUH9</accession>
<proteinExistence type="predicted"/>
<dbReference type="PROSITE" id="PS51318">
    <property type="entry name" value="TAT"/>
    <property type="match status" value="1"/>
</dbReference>
<dbReference type="EMBL" id="JAGINP010000028">
    <property type="protein sequence ID" value="MBP2296222.1"/>
    <property type="molecule type" value="Genomic_DNA"/>
</dbReference>
<dbReference type="Pfam" id="PF13416">
    <property type="entry name" value="SBP_bac_8"/>
    <property type="match status" value="1"/>
</dbReference>
<dbReference type="Gene3D" id="3.40.190.10">
    <property type="entry name" value="Periplasmic binding protein-like II"/>
    <property type="match status" value="2"/>
</dbReference>
<sequence length="365" mass="40383">MSEDVEKTAAGGGADGGARLVSRRSVMTLAAGAVGVLAMPAIIRSARAAEVLYVNTWGGSWEKAASKHLFEPFTKETGVEIRTVSPVSFAKLAAQVRSGVYEFDVTTLGGGDIVRANAAKIIEPVAGGPLASALWKDAVFENGVSSHAFSTLIAYRKDRLTNGGPQNWADFWNRKDFPGARSLQRYGARVLPLALMADGAPKEKLYPLDTDRAFRTLDRIKPDLRVWWTQGQQSQQLLRDGEVDMIGIWHGRALELIDQGHPIGITWNQAQIDRAYWVVSKNTPRREIAWKFIQSAVQPERLAGFCREALYGPLNPKAFDFIPKEEANRMPTGPENYPLAVEQNVEDFGDNLQKVTQRFEQWIAT</sequence>
<gene>
    <name evidence="2" type="ORF">J2851_006037</name>
</gene>
<dbReference type="RefSeq" id="WP_209771082.1">
    <property type="nucleotide sequence ID" value="NZ_JAGINP010000028.1"/>
</dbReference>
<dbReference type="Proteomes" id="UP000781958">
    <property type="component" value="Unassembled WGS sequence"/>
</dbReference>
<protein>
    <submittedName>
        <fullName evidence="2">Spermidine/putrescine transport system substrate-binding protein</fullName>
    </submittedName>
</protein>
<keyword evidence="3" id="KW-1185">Reference proteome</keyword>
<reference evidence="2 3" key="1">
    <citation type="submission" date="2021-03" db="EMBL/GenBank/DDBJ databases">
        <title>Genomic Encyclopedia of Type Strains, Phase III (KMG-III): the genomes of soil and plant-associated and newly described type strains.</title>
        <authorList>
            <person name="Whitman W."/>
        </authorList>
    </citation>
    <scope>NUCLEOTIDE SEQUENCE [LARGE SCALE GENOMIC DNA]</scope>
    <source>
        <strain evidence="2 3">IMMIB AFH-6</strain>
    </source>
</reference>
<dbReference type="SUPFAM" id="SSF53850">
    <property type="entry name" value="Periplasmic binding protein-like II"/>
    <property type="match status" value="1"/>
</dbReference>
<evidence type="ECO:0000313" key="2">
    <source>
        <dbReference type="EMBL" id="MBP2296222.1"/>
    </source>
</evidence>
<dbReference type="InterPro" id="IPR006311">
    <property type="entry name" value="TAT_signal"/>
</dbReference>